<dbReference type="RefSeq" id="WP_023066285.1">
    <property type="nucleotide sequence ID" value="NZ_AUZM01000021.1"/>
</dbReference>
<dbReference type="OrthoDB" id="485097at2"/>
<protein>
    <submittedName>
        <fullName evidence="1">Uncharacterized protein</fullName>
    </submittedName>
</protein>
<dbReference type="EMBL" id="AUZM01000021">
    <property type="protein sequence ID" value="ERT07444.1"/>
    <property type="molecule type" value="Genomic_DNA"/>
</dbReference>
<reference evidence="1 2" key="1">
    <citation type="journal article" date="2013" name="Front. Microbiol.">
        <title>Comparative genomic analyses of the cyanobacterium, Lyngbya aestuarii BL J, a powerful hydrogen producer.</title>
        <authorList>
            <person name="Kothari A."/>
            <person name="Vaughn M."/>
            <person name="Garcia-Pichel F."/>
        </authorList>
    </citation>
    <scope>NUCLEOTIDE SEQUENCE [LARGE SCALE GENOMIC DNA]</scope>
    <source>
        <strain evidence="1 2">BL J</strain>
    </source>
</reference>
<gene>
    <name evidence="1" type="ORF">M595_2539</name>
</gene>
<evidence type="ECO:0000313" key="1">
    <source>
        <dbReference type="EMBL" id="ERT07444.1"/>
    </source>
</evidence>
<dbReference type="AlphaFoldDB" id="U7QHL0"/>
<comment type="caution">
    <text evidence="1">The sequence shown here is derived from an EMBL/GenBank/DDBJ whole genome shotgun (WGS) entry which is preliminary data.</text>
</comment>
<dbReference type="PATRIC" id="fig|1348334.3.peg.2459"/>
<name>U7QHL0_9CYAN</name>
<accession>U7QHL0</accession>
<keyword evidence="2" id="KW-1185">Reference proteome</keyword>
<dbReference type="Proteomes" id="UP000017127">
    <property type="component" value="Unassembled WGS sequence"/>
</dbReference>
<organism evidence="1 2">
    <name type="scientific">Lyngbya aestuarii BL J</name>
    <dbReference type="NCBI Taxonomy" id="1348334"/>
    <lineage>
        <taxon>Bacteria</taxon>
        <taxon>Bacillati</taxon>
        <taxon>Cyanobacteriota</taxon>
        <taxon>Cyanophyceae</taxon>
        <taxon>Oscillatoriophycideae</taxon>
        <taxon>Oscillatoriales</taxon>
        <taxon>Microcoleaceae</taxon>
        <taxon>Lyngbya</taxon>
    </lineage>
</organism>
<sequence>MASYRQVKQYLAYWLQLGKKVMIHNGDQSLLPKPLFEGDHYSPEFEKCWQEILSSESGDCYLEGTDVSINELLTSNWEIDQCARCSMPVIFRTKGMPPSCCPCFDLPTWPNSEVPQPRLPANTRQHLSEIYNRLVKSSSDEIESA</sequence>
<proteinExistence type="predicted"/>
<evidence type="ECO:0000313" key="2">
    <source>
        <dbReference type="Proteomes" id="UP000017127"/>
    </source>
</evidence>